<dbReference type="eggNOG" id="COG1012">
    <property type="taxonomic scope" value="Bacteria"/>
</dbReference>
<dbReference type="InterPro" id="IPR016162">
    <property type="entry name" value="Ald_DH_N"/>
</dbReference>
<dbReference type="Gene3D" id="3.40.605.10">
    <property type="entry name" value="Aldehyde Dehydrogenase, Chain A, domain 1"/>
    <property type="match status" value="1"/>
</dbReference>
<protein>
    <recommendedName>
        <fullName evidence="4">Aldehyde dehydrogenase domain-containing protein</fullName>
    </recommendedName>
</protein>
<dbReference type="AlphaFoldDB" id="B6WBP2"/>
<sequence>MQIASPYLEFGGIWPSGMGGYHGFVNFSNKKSIMHASSLFRPKIKYPPYEKGRLNLIKKF</sequence>
<evidence type="ECO:0000313" key="2">
    <source>
        <dbReference type="EMBL" id="EEB35254.1"/>
    </source>
</evidence>
<organism evidence="2 3">
    <name type="scientific">Anaerococcus hydrogenalis DSM 7454</name>
    <dbReference type="NCBI Taxonomy" id="561177"/>
    <lineage>
        <taxon>Bacteria</taxon>
        <taxon>Bacillati</taxon>
        <taxon>Bacillota</taxon>
        <taxon>Tissierellia</taxon>
        <taxon>Tissierellales</taxon>
        <taxon>Peptoniphilaceae</taxon>
        <taxon>Anaerococcus</taxon>
    </lineage>
</organism>
<dbReference type="Proteomes" id="UP000005451">
    <property type="component" value="Unassembled WGS sequence"/>
</dbReference>
<dbReference type="EMBL" id="ABXA01000047">
    <property type="protein sequence ID" value="EEB35254.1"/>
    <property type="molecule type" value="Genomic_DNA"/>
</dbReference>
<evidence type="ECO:0000256" key="1">
    <source>
        <dbReference type="ARBA" id="ARBA00023002"/>
    </source>
</evidence>
<dbReference type="STRING" id="561177.ANHYDRO_02025"/>
<evidence type="ECO:0000313" key="3">
    <source>
        <dbReference type="Proteomes" id="UP000005451"/>
    </source>
</evidence>
<gene>
    <name evidence="2" type="ORF">ANHYDRO_02025</name>
</gene>
<dbReference type="InterPro" id="IPR016161">
    <property type="entry name" value="Ald_DH/histidinol_DH"/>
</dbReference>
<name>B6WBP2_9FIRM</name>
<accession>B6WBP2</accession>
<proteinExistence type="predicted"/>
<keyword evidence="1" id="KW-0560">Oxidoreductase</keyword>
<reference evidence="2 3" key="1">
    <citation type="submission" date="2008-09" db="EMBL/GenBank/DDBJ databases">
        <authorList>
            <person name="Fulton L."/>
            <person name="Clifton S."/>
            <person name="Fulton B."/>
            <person name="Xu J."/>
            <person name="Minx P."/>
            <person name="Pepin K.H."/>
            <person name="Johnson M."/>
            <person name="Thiruvilangam P."/>
            <person name="Bhonagiri V."/>
            <person name="Nash W.E."/>
            <person name="Mardis E.R."/>
            <person name="Wilson R.K."/>
        </authorList>
    </citation>
    <scope>NUCLEOTIDE SEQUENCE [LARGE SCALE GENOMIC DNA]</scope>
    <source>
        <strain evidence="2 3">DSM 7454</strain>
    </source>
</reference>
<dbReference type="SUPFAM" id="SSF53720">
    <property type="entry name" value="ALDH-like"/>
    <property type="match status" value="1"/>
</dbReference>
<dbReference type="GO" id="GO:0016491">
    <property type="term" value="F:oxidoreductase activity"/>
    <property type="evidence" value="ECO:0007669"/>
    <property type="project" value="UniProtKB-KW"/>
</dbReference>
<reference evidence="2 3" key="2">
    <citation type="submission" date="2008-10" db="EMBL/GenBank/DDBJ databases">
        <title>Draft genome sequence of Anaerococcus hydrogenalis (DSM 7454).</title>
        <authorList>
            <person name="Sudarsanam P."/>
            <person name="Ley R."/>
            <person name="Guruge J."/>
            <person name="Turnbaugh P.J."/>
            <person name="Mahowald M."/>
            <person name="Liep D."/>
            <person name="Gordon J."/>
        </authorList>
    </citation>
    <scope>NUCLEOTIDE SEQUENCE [LARGE SCALE GENOMIC DNA]</scope>
    <source>
        <strain evidence="2 3">DSM 7454</strain>
    </source>
</reference>
<comment type="caution">
    <text evidence="2">The sequence shown here is derived from an EMBL/GenBank/DDBJ whole genome shotgun (WGS) entry which is preliminary data.</text>
</comment>
<dbReference type="RefSeq" id="WP_004815875.1">
    <property type="nucleotide sequence ID" value="NZ_ABXA01000047.1"/>
</dbReference>
<evidence type="ECO:0008006" key="4">
    <source>
        <dbReference type="Google" id="ProtNLM"/>
    </source>
</evidence>